<reference evidence="1" key="1">
    <citation type="submission" date="2018-07" db="EMBL/GenBank/DDBJ databases">
        <authorList>
            <person name="Ashton P.M."/>
            <person name="Dallman T."/>
            <person name="Nair S."/>
            <person name="De Pinna E."/>
            <person name="Peters T."/>
            <person name="Grant K."/>
        </authorList>
    </citation>
    <scope>NUCLEOTIDE SEQUENCE [LARGE SCALE GENOMIC DNA]</scope>
    <source>
        <strain evidence="1">436933</strain>
    </source>
</reference>
<sequence>MSTDKIANMIKREFYPNLDRLSEEFVFILNEHPEIRQTKIVSSALENYIKKLEEVSSESILSWCIGMREAERAHESLNNAAMYALGHIKVTV</sequence>
<gene>
    <name evidence="1" type="ORF">DRY71_28020</name>
</gene>
<dbReference type="EMBL" id="AAGUYM010000085">
    <property type="protein sequence ID" value="EBS2696489.1"/>
    <property type="molecule type" value="Genomic_DNA"/>
</dbReference>
<dbReference type="Proteomes" id="UP000839726">
    <property type="component" value="Unassembled WGS sequence"/>
</dbReference>
<evidence type="ECO:0000313" key="1">
    <source>
        <dbReference type="EMBL" id="EBS2696489.1"/>
    </source>
</evidence>
<organism evidence="1">
    <name type="scientific">Salmonella newport</name>
    <dbReference type="NCBI Taxonomy" id="108619"/>
    <lineage>
        <taxon>Bacteria</taxon>
        <taxon>Pseudomonadati</taxon>
        <taxon>Pseudomonadota</taxon>
        <taxon>Gammaproteobacteria</taxon>
        <taxon>Enterobacterales</taxon>
        <taxon>Enterobacteriaceae</taxon>
        <taxon>Salmonella</taxon>
    </lineage>
</organism>
<accession>A0A5U9KZ35</accession>
<dbReference type="AlphaFoldDB" id="A0A5U9KZ35"/>
<comment type="caution">
    <text evidence="1">The sequence shown here is derived from an EMBL/GenBank/DDBJ whole genome shotgun (WGS) entry which is preliminary data.</text>
</comment>
<name>A0A5U9KZ35_SALNE</name>
<protein>
    <submittedName>
        <fullName evidence="1">Uncharacterized protein</fullName>
    </submittedName>
</protein>
<proteinExistence type="predicted"/>